<dbReference type="SUPFAM" id="SSF54373">
    <property type="entry name" value="FAD-linked reductases, C-terminal domain"/>
    <property type="match status" value="1"/>
</dbReference>
<dbReference type="Proteomes" id="UP000775872">
    <property type="component" value="Unassembled WGS sequence"/>
</dbReference>
<evidence type="ECO:0000256" key="4">
    <source>
        <dbReference type="ARBA" id="ARBA00022827"/>
    </source>
</evidence>
<dbReference type="Gene3D" id="3.30.9.10">
    <property type="entry name" value="D-Amino Acid Oxidase, subunit A, domain 2"/>
    <property type="match status" value="1"/>
</dbReference>
<dbReference type="InterPro" id="IPR036188">
    <property type="entry name" value="FAD/NAD-bd_sf"/>
</dbReference>
<dbReference type="Pfam" id="PF01266">
    <property type="entry name" value="DAO"/>
    <property type="match status" value="1"/>
</dbReference>
<accession>A0A9P0EQ09</accession>
<protein>
    <recommendedName>
        <fullName evidence="6">FAD dependent oxidoreductase domain-containing protein</fullName>
    </recommendedName>
</protein>
<dbReference type="EMBL" id="CABFOC020000082">
    <property type="protein sequence ID" value="CAH0057892.1"/>
    <property type="molecule type" value="Genomic_DNA"/>
</dbReference>
<dbReference type="InterPro" id="IPR045170">
    <property type="entry name" value="MTOX"/>
</dbReference>
<organism evidence="7 8">
    <name type="scientific">Clonostachys solani</name>
    <dbReference type="NCBI Taxonomy" id="160281"/>
    <lineage>
        <taxon>Eukaryota</taxon>
        <taxon>Fungi</taxon>
        <taxon>Dikarya</taxon>
        <taxon>Ascomycota</taxon>
        <taxon>Pezizomycotina</taxon>
        <taxon>Sordariomycetes</taxon>
        <taxon>Hypocreomycetidae</taxon>
        <taxon>Hypocreales</taxon>
        <taxon>Bionectriaceae</taxon>
        <taxon>Clonostachys</taxon>
    </lineage>
</organism>
<comment type="cofactor">
    <cofactor evidence="1">
        <name>FAD</name>
        <dbReference type="ChEBI" id="CHEBI:57692"/>
    </cofactor>
</comment>
<dbReference type="AlphaFoldDB" id="A0A9P0EQ09"/>
<evidence type="ECO:0000313" key="7">
    <source>
        <dbReference type="EMBL" id="CAH0057892.1"/>
    </source>
</evidence>
<evidence type="ECO:0000256" key="1">
    <source>
        <dbReference type="ARBA" id="ARBA00001974"/>
    </source>
</evidence>
<dbReference type="InterPro" id="IPR006076">
    <property type="entry name" value="FAD-dep_OxRdtase"/>
</dbReference>
<dbReference type="PANTHER" id="PTHR10961">
    <property type="entry name" value="PEROXISOMAL SARCOSINE OXIDASE"/>
    <property type="match status" value="1"/>
</dbReference>
<evidence type="ECO:0000256" key="3">
    <source>
        <dbReference type="ARBA" id="ARBA00022630"/>
    </source>
</evidence>
<dbReference type="GO" id="GO:0008115">
    <property type="term" value="F:sarcosine oxidase activity"/>
    <property type="evidence" value="ECO:0007669"/>
    <property type="project" value="TreeGrafter"/>
</dbReference>
<evidence type="ECO:0000256" key="5">
    <source>
        <dbReference type="ARBA" id="ARBA00023002"/>
    </source>
</evidence>
<keyword evidence="3" id="KW-0285">Flavoprotein</keyword>
<dbReference type="GO" id="GO:0050031">
    <property type="term" value="F:L-pipecolate oxidase activity"/>
    <property type="evidence" value="ECO:0007669"/>
    <property type="project" value="TreeGrafter"/>
</dbReference>
<dbReference type="SUPFAM" id="SSF51905">
    <property type="entry name" value="FAD/NAD(P)-binding domain"/>
    <property type="match status" value="1"/>
</dbReference>
<keyword evidence="4" id="KW-0274">FAD</keyword>
<evidence type="ECO:0000313" key="8">
    <source>
        <dbReference type="Proteomes" id="UP000775872"/>
    </source>
</evidence>
<dbReference type="Gene3D" id="3.50.50.60">
    <property type="entry name" value="FAD/NAD(P)-binding domain"/>
    <property type="match status" value="1"/>
</dbReference>
<feature type="domain" description="FAD dependent oxidoreductase" evidence="6">
    <location>
        <begin position="9"/>
        <end position="399"/>
    </location>
</feature>
<sequence>MESCHPEEIIIIGAGVLGLSTALALLRRPKYATSTITLIDAAPELPNSSSASADTSRILRADYALKPYTRLVSQAQKLWKDVGDDGWGGQDRYHDASLVFTSQPGTQGHIDGYVEESLRNVKELTKSSEYGFSASQIRDLPNKEAIRRETKFPGVSGEFGYVNDNCGWVKADACVNFVYERIQQEGGKRTRIRPNSRVGRLLYDRDATRCCGVELFDGCQLSASLVILAAGAWTPSLVDLSGQAMATGQVLAYLPINEQEQRALKSSPIYFNVSRGMFMIPPHNRELKLGRHGFGYQNPTEVTFYAPDGKETRAMVSTPVTDMPIPGEAEAACREFLAELFPQWKNRKFSKTRLCWYCDTPSGDFLIDYHPHVKGLFLATGDSGHGFKVFPVIGDKIVDAIEGHLDTELKDLWRWKPHAHVPFDGTDDGTRGGRRGMMLEEEWKKEVSLDSRL</sequence>
<dbReference type="OrthoDB" id="2219495at2759"/>
<proteinExistence type="inferred from homology"/>
<dbReference type="GO" id="GO:0004657">
    <property type="term" value="F:proline dehydrogenase activity"/>
    <property type="evidence" value="ECO:0007669"/>
    <property type="project" value="TreeGrafter"/>
</dbReference>
<keyword evidence="8" id="KW-1185">Reference proteome</keyword>
<comment type="caution">
    <text evidence="7">The sequence shown here is derived from an EMBL/GenBank/DDBJ whole genome shotgun (WGS) entry which is preliminary data.</text>
</comment>
<dbReference type="PANTHER" id="PTHR10961:SF46">
    <property type="entry name" value="PEROXISOMAL SARCOSINE OXIDASE"/>
    <property type="match status" value="1"/>
</dbReference>
<gene>
    <name evidence="7" type="ORF">CSOL1703_00008369</name>
</gene>
<evidence type="ECO:0000259" key="6">
    <source>
        <dbReference type="Pfam" id="PF01266"/>
    </source>
</evidence>
<dbReference type="GO" id="GO:0050660">
    <property type="term" value="F:flavin adenine dinucleotide binding"/>
    <property type="evidence" value="ECO:0007669"/>
    <property type="project" value="InterPro"/>
</dbReference>
<comment type="similarity">
    <text evidence="2">Belongs to the MSOX/MTOX family.</text>
</comment>
<name>A0A9P0EQ09_9HYPO</name>
<evidence type="ECO:0000256" key="2">
    <source>
        <dbReference type="ARBA" id="ARBA00010989"/>
    </source>
</evidence>
<keyword evidence="5" id="KW-0560">Oxidoreductase</keyword>
<reference evidence="7" key="1">
    <citation type="submission" date="2021-10" db="EMBL/GenBank/DDBJ databases">
        <authorList>
            <person name="Piombo E."/>
        </authorList>
    </citation>
    <scope>NUCLEOTIDE SEQUENCE</scope>
</reference>